<organism evidence="8 9">
    <name type="scientific">Caenimonas terrae</name>
    <dbReference type="NCBI Taxonomy" id="696074"/>
    <lineage>
        <taxon>Bacteria</taxon>
        <taxon>Pseudomonadati</taxon>
        <taxon>Pseudomonadota</taxon>
        <taxon>Betaproteobacteria</taxon>
        <taxon>Burkholderiales</taxon>
        <taxon>Comamonadaceae</taxon>
        <taxon>Caenimonas</taxon>
    </lineage>
</organism>
<dbReference type="Pfam" id="PF02518">
    <property type="entry name" value="HATPase_c"/>
    <property type="match status" value="1"/>
</dbReference>
<dbReference type="Gene3D" id="3.30.450.20">
    <property type="entry name" value="PAS domain"/>
    <property type="match status" value="1"/>
</dbReference>
<dbReference type="InterPro" id="IPR003661">
    <property type="entry name" value="HisK_dim/P_dom"/>
</dbReference>
<dbReference type="PANTHER" id="PTHR43065:SF49">
    <property type="entry name" value="HISTIDINE KINASE"/>
    <property type="match status" value="1"/>
</dbReference>
<dbReference type="PANTHER" id="PTHR43065">
    <property type="entry name" value="SENSOR HISTIDINE KINASE"/>
    <property type="match status" value="1"/>
</dbReference>
<keyword evidence="3 4" id="KW-0597">Phosphoprotein</keyword>
<dbReference type="Gene3D" id="1.10.287.130">
    <property type="match status" value="1"/>
</dbReference>
<evidence type="ECO:0000256" key="2">
    <source>
        <dbReference type="ARBA" id="ARBA00012438"/>
    </source>
</evidence>
<dbReference type="CDD" id="cd00082">
    <property type="entry name" value="HisKA"/>
    <property type="match status" value="1"/>
</dbReference>
<dbReference type="EMBL" id="JBHSMF010000006">
    <property type="protein sequence ID" value="MFC5497626.1"/>
    <property type="molecule type" value="Genomic_DNA"/>
</dbReference>
<dbReference type="SUPFAM" id="SSF52172">
    <property type="entry name" value="CheY-like"/>
    <property type="match status" value="2"/>
</dbReference>
<dbReference type="Pfam" id="PF00072">
    <property type="entry name" value="Response_reg"/>
    <property type="match status" value="2"/>
</dbReference>
<dbReference type="RefSeq" id="WP_376849708.1">
    <property type="nucleotide sequence ID" value="NZ_JBHSMF010000006.1"/>
</dbReference>
<feature type="domain" description="Response regulatory" evidence="7">
    <location>
        <begin position="566"/>
        <end position="682"/>
    </location>
</feature>
<dbReference type="InterPro" id="IPR036890">
    <property type="entry name" value="HATPase_C_sf"/>
</dbReference>
<reference evidence="9" key="1">
    <citation type="journal article" date="2019" name="Int. J. Syst. Evol. Microbiol.">
        <title>The Global Catalogue of Microorganisms (GCM) 10K type strain sequencing project: providing services to taxonomists for standard genome sequencing and annotation.</title>
        <authorList>
            <consortium name="The Broad Institute Genomics Platform"/>
            <consortium name="The Broad Institute Genome Sequencing Center for Infectious Disease"/>
            <person name="Wu L."/>
            <person name="Ma J."/>
        </authorList>
    </citation>
    <scope>NUCLEOTIDE SEQUENCE [LARGE SCALE GENOMIC DNA]</scope>
    <source>
        <strain evidence="9">CCUG 57401</strain>
    </source>
</reference>
<evidence type="ECO:0000259" key="6">
    <source>
        <dbReference type="PROSITE" id="PS50109"/>
    </source>
</evidence>
<dbReference type="PROSITE" id="PS50109">
    <property type="entry name" value="HIS_KIN"/>
    <property type="match status" value="1"/>
</dbReference>
<dbReference type="CDD" id="cd00156">
    <property type="entry name" value="REC"/>
    <property type="match status" value="1"/>
</dbReference>
<evidence type="ECO:0000256" key="1">
    <source>
        <dbReference type="ARBA" id="ARBA00000085"/>
    </source>
</evidence>
<evidence type="ECO:0000256" key="5">
    <source>
        <dbReference type="SAM" id="Coils"/>
    </source>
</evidence>
<dbReference type="InterPro" id="IPR005467">
    <property type="entry name" value="His_kinase_dom"/>
</dbReference>
<dbReference type="InterPro" id="IPR035965">
    <property type="entry name" value="PAS-like_dom_sf"/>
</dbReference>
<comment type="catalytic activity">
    <reaction evidence="1">
        <text>ATP + protein L-histidine = ADP + protein N-phospho-L-histidine.</text>
        <dbReference type="EC" id="2.7.13.3"/>
    </reaction>
</comment>
<feature type="domain" description="Response regulatory" evidence="7">
    <location>
        <begin position="695"/>
        <end position="806"/>
    </location>
</feature>
<evidence type="ECO:0000259" key="7">
    <source>
        <dbReference type="PROSITE" id="PS50110"/>
    </source>
</evidence>
<name>A0ABW0NAB3_9BURK</name>
<dbReference type="InterPro" id="IPR004358">
    <property type="entry name" value="Sig_transdc_His_kin-like_C"/>
</dbReference>
<dbReference type="Gene3D" id="3.30.565.10">
    <property type="entry name" value="Histidine kinase-like ATPase, C-terminal domain"/>
    <property type="match status" value="1"/>
</dbReference>
<dbReference type="SUPFAM" id="SSF47384">
    <property type="entry name" value="Homodimeric domain of signal transducing histidine kinase"/>
    <property type="match status" value="1"/>
</dbReference>
<feature type="modified residue" description="4-aspartylphosphate" evidence="4">
    <location>
        <position position="616"/>
    </location>
</feature>
<dbReference type="InterPro" id="IPR036097">
    <property type="entry name" value="HisK_dim/P_sf"/>
</dbReference>
<protein>
    <recommendedName>
        <fullName evidence="2">histidine kinase</fullName>
        <ecNumber evidence="2">2.7.13.3</ecNumber>
    </recommendedName>
</protein>
<proteinExistence type="predicted"/>
<keyword evidence="5" id="KW-0175">Coiled coil</keyword>
<dbReference type="PROSITE" id="PS50110">
    <property type="entry name" value="RESPONSE_REGULATORY"/>
    <property type="match status" value="2"/>
</dbReference>
<dbReference type="InterPro" id="IPR011006">
    <property type="entry name" value="CheY-like_superfamily"/>
</dbReference>
<keyword evidence="9" id="KW-1185">Reference proteome</keyword>
<feature type="coiled-coil region" evidence="5">
    <location>
        <begin position="273"/>
        <end position="300"/>
    </location>
</feature>
<gene>
    <name evidence="8" type="ORF">ACFPOE_08785</name>
</gene>
<dbReference type="InterPro" id="IPR001789">
    <property type="entry name" value="Sig_transdc_resp-reg_receiver"/>
</dbReference>
<evidence type="ECO:0000256" key="4">
    <source>
        <dbReference type="PROSITE-ProRule" id="PRU00169"/>
    </source>
</evidence>
<accession>A0ABW0NAB3</accession>
<evidence type="ECO:0000313" key="8">
    <source>
        <dbReference type="EMBL" id="MFC5497626.1"/>
    </source>
</evidence>
<dbReference type="SMART" id="SM00448">
    <property type="entry name" value="REC"/>
    <property type="match status" value="2"/>
</dbReference>
<dbReference type="SUPFAM" id="SSF55785">
    <property type="entry name" value="PYP-like sensor domain (PAS domain)"/>
    <property type="match status" value="1"/>
</dbReference>
<dbReference type="CDD" id="cd16919">
    <property type="entry name" value="HATPase_CckA-like"/>
    <property type="match status" value="1"/>
</dbReference>
<feature type="modified residue" description="4-aspartylphosphate" evidence="4">
    <location>
        <position position="744"/>
    </location>
</feature>
<dbReference type="InterPro" id="IPR003594">
    <property type="entry name" value="HATPase_dom"/>
</dbReference>
<feature type="domain" description="Histidine kinase" evidence="6">
    <location>
        <begin position="323"/>
        <end position="546"/>
    </location>
</feature>
<dbReference type="Proteomes" id="UP001596037">
    <property type="component" value="Unassembled WGS sequence"/>
</dbReference>
<evidence type="ECO:0000313" key="9">
    <source>
        <dbReference type="Proteomes" id="UP001596037"/>
    </source>
</evidence>
<dbReference type="SMART" id="SM00388">
    <property type="entry name" value="HisKA"/>
    <property type="match status" value="1"/>
</dbReference>
<dbReference type="PRINTS" id="PR00344">
    <property type="entry name" value="BCTRLSENSOR"/>
</dbReference>
<dbReference type="SMART" id="SM00387">
    <property type="entry name" value="HATPase_c"/>
    <property type="match status" value="1"/>
</dbReference>
<dbReference type="Gene3D" id="3.40.50.2300">
    <property type="match status" value="2"/>
</dbReference>
<dbReference type="EC" id="2.7.13.3" evidence="2"/>
<evidence type="ECO:0000256" key="3">
    <source>
        <dbReference type="ARBA" id="ARBA00022553"/>
    </source>
</evidence>
<comment type="caution">
    <text evidence="8">The sequence shown here is derived from an EMBL/GenBank/DDBJ whole genome shotgun (WGS) entry which is preliminary data.</text>
</comment>
<sequence>MRPDTILLVGAETTADADETRVAQEFLREMAPQASRIGEAAAAAGLGGATQPQDAPAVVVLLPSVADPLRLARRLRAHWPQAHLLLASHPHAIEALRHALGPAPMLGRHWALTELEAGRLARATRQALAGNRQRLQLRTTLAAANAQVSLTRTVNAREYQRLVASDHHLSNFLRLAQAAVLGLDSRRRLLFMSSGAETLLQARAATLLGQAASALPFWSPALDAAVDSIEGGASTVTVDQEHVLHGRPSILELLMAPVAGDGDGGISLIARDVTQQRRAQDELKQRNQSLTQLVAERTRELEDSQRALLQAQKLDAMGKLTGGVAHDFNNVLQIIGSNLHLLQAGLGPDPQAERLLRAAAGAVERGARLSGQLLAFARRQPLRSLPMNINRRVREMGDMLRRALGEAIEIRAVLDDDLWNTLADPGQLENVILNLAINARDAMPQGGRLTIETANATLDEHYARAAGDVLPGPYVMLAVSDTGTGMTADVLAQAFDPFFTTKPEGVGTGLGLSMAYGFAKQSAGHIRIYSEPGSGTSIKLYLPRSDDAEAVLPPAATGAVSGGSETILVVEDDVAVQAAVVQMLAALGYKVLRANDAQAALALIESGVHVDLLFTDVVMPGPLRSPELAARAKLLLPRLAVLFTSGYTHNAIVHGGRLDPGVELLSKPYRQEDLARKVRQMLAPAAAPSRAGPPRLLLVEDDPDAREATQDMIGMLGYDVRGCASAEEALPLLRAGGIDVLLTDIRLPGRSGTELALEAAAADPALKIVFVSGYGAHAEVPAGLRCWRLAKPYGVEELERLLSEITGRRITGESTGRP</sequence>
<dbReference type="SUPFAM" id="SSF55874">
    <property type="entry name" value="ATPase domain of HSP90 chaperone/DNA topoisomerase II/histidine kinase"/>
    <property type="match status" value="1"/>
</dbReference>